<gene>
    <name evidence="3" type="ORF">SMD31_11510</name>
</gene>
<dbReference type="RefSeq" id="WP_320501033.1">
    <property type="nucleotide sequence ID" value="NZ_JAXCLX010000002.1"/>
</dbReference>
<reference evidence="3 4" key="1">
    <citation type="journal article" date="2013" name="Antonie Van Leeuwenhoek">
        <title>Dongia rigui sp. nov., isolated from freshwater of a large wetland in Korea.</title>
        <authorList>
            <person name="Baik K.S."/>
            <person name="Hwang Y.M."/>
            <person name="Choi J.S."/>
            <person name="Kwon J."/>
            <person name="Seong C.N."/>
        </authorList>
    </citation>
    <scope>NUCLEOTIDE SEQUENCE [LARGE SCALE GENOMIC DNA]</scope>
    <source>
        <strain evidence="3 4">04SU4-P</strain>
    </source>
</reference>
<comment type="caution">
    <text evidence="3">The sequence shown here is derived from an EMBL/GenBank/DDBJ whole genome shotgun (WGS) entry which is preliminary data.</text>
</comment>
<evidence type="ECO:0000259" key="2">
    <source>
        <dbReference type="PROSITE" id="PS50234"/>
    </source>
</evidence>
<organism evidence="3 4">
    <name type="scientific">Dongia rigui</name>
    <dbReference type="NCBI Taxonomy" id="940149"/>
    <lineage>
        <taxon>Bacteria</taxon>
        <taxon>Pseudomonadati</taxon>
        <taxon>Pseudomonadota</taxon>
        <taxon>Alphaproteobacteria</taxon>
        <taxon>Rhodospirillales</taxon>
        <taxon>Dongiaceae</taxon>
        <taxon>Dongia</taxon>
    </lineage>
</organism>
<dbReference type="CDD" id="cd00198">
    <property type="entry name" value="vWFA"/>
    <property type="match status" value="1"/>
</dbReference>
<dbReference type="EMBL" id="JAXCLX010000002">
    <property type="protein sequence ID" value="MDY0872558.1"/>
    <property type="molecule type" value="Genomic_DNA"/>
</dbReference>
<protein>
    <submittedName>
        <fullName evidence="3">VWA domain-containing protein</fullName>
    </submittedName>
</protein>
<feature type="domain" description="VWFA" evidence="2">
    <location>
        <begin position="219"/>
        <end position="425"/>
    </location>
</feature>
<dbReference type="Gene3D" id="3.40.50.410">
    <property type="entry name" value="von Willebrand factor, type A domain"/>
    <property type="match status" value="1"/>
</dbReference>
<dbReference type="SMART" id="SM00327">
    <property type="entry name" value="VWA"/>
    <property type="match status" value="1"/>
</dbReference>
<dbReference type="Proteomes" id="UP001271769">
    <property type="component" value="Unassembled WGS sequence"/>
</dbReference>
<sequence length="612" mass="62772">MNVESSLNSDSVADHVIHESDVEGAILTQGAGPVVQVQVPAGDNIVRIPVTAGETIQLPFPTDGLDARLGDENGNLAIKSGDVTVILQGYADANEAAPVEIVGSNGSPVDVAEVLASTDPNIDIQTAAGPAAGDAGTGPDNSGGIFAPFDPSDGIGGLDAVGGLEATSLNYTVIQRANSFYDPQDDDLTTLAVDEPTGIAPINYNDANSGDENGYRDTNVMIVLDVSGSMKEDADASVDGVQSRLEIAQAALSNLLHTYETLGDVRVTVVTFDKTASTAFSWGSVADAIAAIEAIILDPKAVTNYQAALATAETAWEAPGKLSGDVDNVVYFVSDGKPTWGGDKDNGNHLTAGQKAAWDAFLEDPSNGIDHVYAVGIGDDIGGSPAHPDRDLKDVADPDRDHVPAQDVLYVTDPLDLGSTLIGTIEGHSITGNVLDGSNTSQIGDNATPGQADSAGDGATHIYTLSYDSADDAYDVSFSWDGTSANVSQDAAGGINVVISGREVSFDTDSGRMTFHFDTGAYTFTPGGVSEDTNVVFHYGTKDADGDVDQADSGSGDNDQGGTSVPGGADLVITIHNTDTPDASLVASQHIDTYIAPTSLPGDHEAAALAAS</sequence>
<feature type="compositionally biased region" description="Polar residues" evidence="1">
    <location>
        <begin position="552"/>
        <end position="563"/>
    </location>
</feature>
<keyword evidence="4" id="KW-1185">Reference proteome</keyword>
<feature type="region of interest" description="Disordered" evidence="1">
    <location>
        <begin position="546"/>
        <end position="568"/>
    </location>
</feature>
<evidence type="ECO:0000313" key="4">
    <source>
        <dbReference type="Proteomes" id="UP001271769"/>
    </source>
</evidence>
<proteinExistence type="predicted"/>
<accession>A0ABU5DZ22</accession>
<dbReference type="Pfam" id="PF13519">
    <property type="entry name" value="VWA_2"/>
    <property type="match status" value="1"/>
</dbReference>
<name>A0ABU5DZ22_9PROT</name>
<dbReference type="PROSITE" id="PS50234">
    <property type="entry name" value="VWFA"/>
    <property type="match status" value="1"/>
</dbReference>
<dbReference type="InterPro" id="IPR002035">
    <property type="entry name" value="VWF_A"/>
</dbReference>
<evidence type="ECO:0000313" key="3">
    <source>
        <dbReference type="EMBL" id="MDY0872558.1"/>
    </source>
</evidence>
<dbReference type="InterPro" id="IPR036465">
    <property type="entry name" value="vWFA_dom_sf"/>
</dbReference>
<evidence type="ECO:0000256" key="1">
    <source>
        <dbReference type="SAM" id="MobiDB-lite"/>
    </source>
</evidence>
<dbReference type="SUPFAM" id="SSF53300">
    <property type="entry name" value="vWA-like"/>
    <property type="match status" value="1"/>
</dbReference>